<dbReference type="AlphaFoldDB" id="A0A803MYU2"/>
<keyword evidence="3" id="KW-1185">Reference proteome</keyword>
<reference evidence="2" key="2">
    <citation type="submission" date="2021-03" db="UniProtKB">
        <authorList>
            <consortium name="EnsemblPlants"/>
        </authorList>
    </citation>
    <scope>IDENTIFICATION</scope>
</reference>
<dbReference type="EnsemblPlants" id="AUR62037445-RA">
    <property type="protein sequence ID" value="AUR62037445-RA:cds"/>
    <property type="gene ID" value="AUR62037445"/>
</dbReference>
<organism evidence="2 3">
    <name type="scientific">Chenopodium quinoa</name>
    <name type="common">Quinoa</name>
    <dbReference type="NCBI Taxonomy" id="63459"/>
    <lineage>
        <taxon>Eukaryota</taxon>
        <taxon>Viridiplantae</taxon>
        <taxon>Streptophyta</taxon>
        <taxon>Embryophyta</taxon>
        <taxon>Tracheophyta</taxon>
        <taxon>Spermatophyta</taxon>
        <taxon>Magnoliopsida</taxon>
        <taxon>eudicotyledons</taxon>
        <taxon>Gunneridae</taxon>
        <taxon>Pentapetalae</taxon>
        <taxon>Caryophyllales</taxon>
        <taxon>Chenopodiaceae</taxon>
        <taxon>Chenopodioideae</taxon>
        <taxon>Atripliceae</taxon>
        <taxon>Chenopodium</taxon>
    </lineage>
</organism>
<keyword evidence="1" id="KW-0694">RNA-binding</keyword>
<dbReference type="Proteomes" id="UP000596660">
    <property type="component" value="Unplaced"/>
</dbReference>
<dbReference type="InterPro" id="IPR027417">
    <property type="entry name" value="P-loop_NTPase"/>
</dbReference>
<dbReference type="Gramene" id="AUR62037445-RA">
    <property type="protein sequence ID" value="AUR62037445-RA:cds"/>
    <property type="gene ID" value="AUR62037445"/>
</dbReference>
<evidence type="ECO:0000313" key="2">
    <source>
        <dbReference type="EnsemblPlants" id="AUR62037445-RA:cds"/>
    </source>
</evidence>
<dbReference type="Gene3D" id="3.40.50.300">
    <property type="entry name" value="P-loop containing nucleotide triphosphate hydrolases"/>
    <property type="match status" value="1"/>
</dbReference>
<dbReference type="GO" id="GO:0003723">
    <property type="term" value="F:RNA binding"/>
    <property type="evidence" value="ECO:0007669"/>
    <property type="project" value="UniProtKB-KW"/>
</dbReference>
<evidence type="ECO:0000313" key="3">
    <source>
        <dbReference type="Proteomes" id="UP000596660"/>
    </source>
</evidence>
<name>A0A803MYU2_CHEQI</name>
<evidence type="ECO:0000256" key="1">
    <source>
        <dbReference type="ARBA" id="ARBA00022884"/>
    </source>
</evidence>
<sequence length="192" mass="21216">MLVMGFEPKNRKIVKEVPTRRQTLMYNATWPKEVQKITADLLSNAVQVNICNTDELVANKSITQPVKKLGILKGVNVVARRVLMLLLEGSRGVDNDGAYLFVVAMGKKVVFIELNSGSSKHDREVDGKRGLFVVLKEMSCIDGVKNQPDTKTHLVILVFTIHVVLPDTAAIPCLKLLSKDKKVLLLVDNAAL</sequence>
<dbReference type="PANTHER" id="PTHR47958">
    <property type="entry name" value="ATP-DEPENDENT RNA HELICASE DBP3"/>
    <property type="match status" value="1"/>
</dbReference>
<protein>
    <submittedName>
        <fullName evidence="2">Uncharacterized protein</fullName>
    </submittedName>
</protein>
<reference evidence="2" key="1">
    <citation type="journal article" date="2017" name="Nature">
        <title>The genome of Chenopodium quinoa.</title>
        <authorList>
            <person name="Jarvis D.E."/>
            <person name="Ho Y.S."/>
            <person name="Lightfoot D.J."/>
            <person name="Schmoeckel S.M."/>
            <person name="Li B."/>
            <person name="Borm T.J.A."/>
            <person name="Ohyanagi H."/>
            <person name="Mineta K."/>
            <person name="Michell C.T."/>
            <person name="Saber N."/>
            <person name="Kharbatia N.M."/>
            <person name="Rupper R.R."/>
            <person name="Sharp A.R."/>
            <person name="Dally N."/>
            <person name="Boughton B.A."/>
            <person name="Woo Y.H."/>
            <person name="Gao G."/>
            <person name="Schijlen E.G.W.M."/>
            <person name="Guo X."/>
            <person name="Momin A.A."/>
            <person name="Negrao S."/>
            <person name="Al-Babili S."/>
            <person name="Gehring C."/>
            <person name="Roessner U."/>
            <person name="Jung C."/>
            <person name="Murphy K."/>
            <person name="Arold S.T."/>
            <person name="Gojobori T."/>
            <person name="van der Linden C.G."/>
            <person name="van Loo E.N."/>
            <person name="Jellen E.N."/>
            <person name="Maughan P.J."/>
            <person name="Tester M."/>
        </authorList>
    </citation>
    <scope>NUCLEOTIDE SEQUENCE [LARGE SCALE GENOMIC DNA]</scope>
    <source>
        <strain evidence="2">cv. PI 614886</strain>
    </source>
</reference>
<accession>A0A803MYU2</accession>
<proteinExistence type="predicted"/>